<dbReference type="OrthoDB" id="109543at2759"/>
<sequence>MSSRSKERVVTAFRKIFHKSTNNNNNNNHNNNINNNNNNNDKVDGATGSSPNINNSNNNNNNNHDGAAPSTAGGVAMGAGAVGSSGSGSGASKNAVVRMAAEQAVWDSPGKRRRQDHKVAPTTERQLVAAPDQTIRSRRLMKEYREMERLQTKNDAVFTVELVNDSLFEWHVRLHVIDPDSPLARDMVEMGVPAILLHLSFPDNFPFAPPFMRVVEPRIEKGYVMEGGAICMELLTPRGWASAYTVEAVIMQFAASVVKGQGRIMRKPKSTKEFTRRQAEESFRSLVKTHEKYGWVTPALSDG</sequence>
<feature type="domain" description="UBC core" evidence="8">
    <location>
        <begin position="135"/>
        <end position="296"/>
    </location>
</feature>
<dbReference type="SMR" id="B4NZM9"/>
<dbReference type="Proteomes" id="UP000002282">
    <property type="component" value="Chromosome 2L"/>
</dbReference>
<evidence type="ECO:0000256" key="6">
    <source>
        <dbReference type="ARBA" id="ARBA00055455"/>
    </source>
</evidence>
<dbReference type="InterPro" id="IPR050113">
    <property type="entry name" value="Ub_conjugating_enzyme"/>
</dbReference>
<feature type="region of interest" description="Disordered" evidence="7">
    <location>
        <begin position="18"/>
        <end position="72"/>
    </location>
</feature>
<proteinExistence type="predicted"/>
<keyword evidence="5" id="KW-0067">ATP-binding</keyword>
<keyword evidence="3" id="KW-0547">Nucleotide-binding</keyword>
<dbReference type="PhylomeDB" id="B4NZM9"/>
<dbReference type="SMART" id="SM00212">
    <property type="entry name" value="UBCc"/>
    <property type="match status" value="1"/>
</dbReference>
<dbReference type="KEGG" id="dya:Dyak_GE18372"/>
<dbReference type="OMA" id="MERLQCK"/>
<keyword evidence="10" id="KW-1185">Reference proteome</keyword>
<evidence type="ECO:0000256" key="1">
    <source>
        <dbReference type="ARBA" id="ARBA00012486"/>
    </source>
</evidence>
<dbReference type="CDD" id="cd23802">
    <property type="entry name" value="UBCc_UBE2Q"/>
    <property type="match status" value="1"/>
</dbReference>
<dbReference type="EMBL" id="CM000157">
    <property type="protein sequence ID" value="EDW87778.1"/>
    <property type="molecule type" value="Genomic_DNA"/>
</dbReference>
<dbReference type="FunFam" id="3.10.110.10:FF:000036">
    <property type="entry name" value="ubiquitin-conjugating enzyme E2Q-like protein 1"/>
    <property type="match status" value="1"/>
</dbReference>
<evidence type="ECO:0000259" key="8">
    <source>
        <dbReference type="PROSITE" id="PS50127"/>
    </source>
</evidence>
<evidence type="ECO:0000256" key="2">
    <source>
        <dbReference type="ARBA" id="ARBA00022679"/>
    </source>
</evidence>
<evidence type="ECO:0000313" key="9">
    <source>
        <dbReference type="EMBL" id="EDW87778.1"/>
    </source>
</evidence>
<dbReference type="HOGENOM" id="CLU_053863_1_0_1"/>
<keyword evidence="4" id="KW-0833">Ubl conjugation pathway</keyword>
<dbReference type="SUPFAM" id="SSF54495">
    <property type="entry name" value="UBC-like"/>
    <property type="match status" value="1"/>
</dbReference>
<feature type="compositionally biased region" description="Low complexity" evidence="7">
    <location>
        <begin position="49"/>
        <end position="63"/>
    </location>
</feature>
<dbReference type="GO" id="GO:0005524">
    <property type="term" value="F:ATP binding"/>
    <property type="evidence" value="ECO:0007669"/>
    <property type="project" value="UniProtKB-KW"/>
</dbReference>
<evidence type="ECO:0000256" key="3">
    <source>
        <dbReference type="ARBA" id="ARBA00022741"/>
    </source>
</evidence>
<reference evidence="9 10" key="2">
    <citation type="journal article" date="2007" name="PLoS Biol.">
        <title>Principles of genome evolution in the Drosophila melanogaster species group.</title>
        <authorList>
            <person name="Ranz J.M."/>
            <person name="Maurin D."/>
            <person name="Chan Y.S."/>
            <person name="von Grotthuss M."/>
            <person name="Hillier L.W."/>
            <person name="Roote J."/>
            <person name="Ashburner M."/>
            <person name="Bergman C.M."/>
        </authorList>
    </citation>
    <scope>NUCLEOTIDE SEQUENCE [LARGE SCALE GENOMIC DNA]</scope>
    <source>
        <strain evidence="10">Tai18E2 / Tucson 14021-0261.01</strain>
    </source>
</reference>
<organism evidence="9 10">
    <name type="scientific">Drosophila yakuba</name>
    <name type="common">Fruit fly</name>
    <dbReference type="NCBI Taxonomy" id="7245"/>
    <lineage>
        <taxon>Eukaryota</taxon>
        <taxon>Metazoa</taxon>
        <taxon>Ecdysozoa</taxon>
        <taxon>Arthropoda</taxon>
        <taxon>Hexapoda</taxon>
        <taxon>Insecta</taxon>
        <taxon>Pterygota</taxon>
        <taxon>Neoptera</taxon>
        <taxon>Endopterygota</taxon>
        <taxon>Diptera</taxon>
        <taxon>Brachycera</taxon>
        <taxon>Muscomorpha</taxon>
        <taxon>Ephydroidea</taxon>
        <taxon>Drosophilidae</taxon>
        <taxon>Drosophila</taxon>
        <taxon>Sophophora</taxon>
    </lineage>
</organism>
<dbReference type="Gene3D" id="3.10.110.10">
    <property type="entry name" value="Ubiquitin Conjugating Enzyme"/>
    <property type="match status" value="1"/>
</dbReference>
<evidence type="ECO:0000256" key="4">
    <source>
        <dbReference type="ARBA" id="ARBA00022786"/>
    </source>
</evidence>
<dbReference type="PANTHER" id="PTHR24067">
    <property type="entry name" value="UBIQUITIN-CONJUGATING ENZYME E2"/>
    <property type="match status" value="1"/>
</dbReference>
<dbReference type="Pfam" id="PF00179">
    <property type="entry name" value="UQ_con"/>
    <property type="match status" value="1"/>
</dbReference>
<dbReference type="EC" id="2.3.2.23" evidence="1"/>
<dbReference type="AlphaFoldDB" id="B4NZM9"/>
<dbReference type="InterPro" id="IPR000608">
    <property type="entry name" value="UBC"/>
</dbReference>
<protein>
    <recommendedName>
        <fullName evidence="1">E2 ubiquitin-conjugating enzyme</fullName>
        <ecNumber evidence="1">2.3.2.23</ecNumber>
    </recommendedName>
</protein>
<feature type="region of interest" description="Disordered" evidence="7">
    <location>
        <begin position="103"/>
        <end position="124"/>
    </location>
</feature>
<dbReference type="PROSITE" id="PS50127">
    <property type="entry name" value="UBC_2"/>
    <property type="match status" value="1"/>
</dbReference>
<comment type="function">
    <text evidence="6">Probable E2 ubiquitin-protein ligase that catalyzes the covalent attachment of ubiquitin to target proteins. May facilitate the monoubiquitination and degradation of MTOR and CCNE1 through interaction with FBXW7.</text>
</comment>
<dbReference type="GO" id="GO:0061631">
    <property type="term" value="F:ubiquitin conjugating enzyme activity"/>
    <property type="evidence" value="ECO:0007669"/>
    <property type="project" value="UniProtKB-EC"/>
</dbReference>
<dbReference type="InterPro" id="IPR016135">
    <property type="entry name" value="UBQ-conjugating_enzyme/RWD"/>
</dbReference>
<accession>B4NZM9</accession>
<evidence type="ECO:0000256" key="7">
    <source>
        <dbReference type="SAM" id="MobiDB-lite"/>
    </source>
</evidence>
<keyword evidence="2" id="KW-0808">Transferase</keyword>
<name>B4NZM9_DROYA</name>
<gene>
    <name evidence="9" type="primary">Dyak\GE18372</name>
    <name evidence="9" type="synonym">dyak_GLEANR_2161</name>
    <name evidence="9" type="synonym">GE18372</name>
    <name evidence="9" type="ORF">Dyak_GE18372</name>
</gene>
<evidence type="ECO:0000256" key="5">
    <source>
        <dbReference type="ARBA" id="ARBA00022840"/>
    </source>
</evidence>
<feature type="compositionally biased region" description="Low complexity" evidence="7">
    <location>
        <begin position="22"/>
        <end position="40"/>
    </location>
</feature>
<evidence type="ECO:0000313" key="10">
    <source>
        <dbReference type="Proteomes" id="UP000002282"/>
    </source>
</evidence>
<reference evidence="9 10" key="1">
    <citation type="journal article" date="2007" name="Nature">
        <title>Evolution of genes and genomes on the Drosophila phylogeny.</title>
        <authorList>
            <consortium name="Drosophila 12 Genomes Consortium"/>
            <person name="Clark A.G."/>
            <person name="Eisen M.B."/>
            <person name="Smith D.R."/>
            <person name="Bergman C.M."/>
            <person name="Oliver B."/>
            <person name="Markow T.A."/>
            <person name="Kaufman T.C."/>
            <person name="Kellis M."/>
            <person name="Gelbart W."/>
            <person name="Iyer V.N."/>
            <person name="Pollard D.A."/>
            <person name="Sackton T.B."/>
            <person name="Larracuente A.M."/>
            <person name="Singh N.D."/>
            <person name="Abad J.P."/>
            <person name="Abt D.N."/>
            <person name="Adryan B."/>
            <person name="Aguade M."/>
            <person name="Akashi H."/>
            <person name="Anderson W.W."/>
            <person name="Aquadro C.F."/>
            <person name="Ardell D.H."/>
            <person name="Arguello R."/>
            <person name="Artieri C.G."/>
            <person name="Barbash D.A."/>
            <person name="Barker D."/>
            <person name="Barsanti P."/>
            <person name="Batterham P."/>
            <person name="Batzoglou S."/>
            <person name="Begun D."/>
            <person name="Bhutkar A."/>
            <person name="Blanco E."/>
            <person name="Bosak S.A."/>
            <person name="Bradley R.K."/>
            <person name="Brand A.D."/>
            <person name="Brent M.R."/>
            <person name="Brooks A.N."/>
            <person name="Brown R.H."/>
            <person name="Butlin R.K."/>
            <person name="Caggese C."/>
            <person name="Calvi B.R."/>
            <person name="Bernardo de Carvalho A."/>
            <person name="Caspi A."/>
            <person name="Castrezana S."/>
            <person name="Celniker S.E."/>
            <person name="Chang J.L."/>
            <person name="Chapple C."/>
            <person name="Chatterji S."/>
            <person name="Chinwalla A."/>
            <person name="Civetta A."/>
            <person name="Clifton S.W."/>
            <person name="Comeron J.M."/>
            <person name="Costello J.C."/>
            <person name="Coyne J.A."/>
            <person name="Daub J."/>
            <person name="David R.G."/>
            <person name="Delcher A.L."/>
            <person name="Delehaunty K."/>
            <person name="Do C.B."/>
            <person name="Ebling H."/>
            <person name="Edwards K."/>
            <person name="Eickbush T."/>
            <person name="Evans J.D."/>
            <person name="Filipski A."/>
            <person name="Findeiss S."/>
            <person name="Freyhult E."/>
            <person name="Fulton L."/>
            <person name="Fulton R."/>
            <person name="Garcia A.C."/>
            <person name="Gardiner A."/>
            <person name="Garfield D.A."/>
            <person name="Garvin B.E."/>
            <person name="Gibson G."/>
            <person name="Gilbert D."/>
            <person name="Gnerre S."/>
            <person name="Godfrey J."/>
            <person name="Good R."/>
            <person name="Gotea V."/>
            <person name="Gravely B."/>
            <person name="Greenberg A.J."/>
            <person name="Griffiths-Jones S."/>
            <person name="Gross S."/>
            <person name="Guigo R."/>
            <person name="Gustafson E.A."/>
            <person name="Haerty W."/>
            <person name="Hahn M.W."/>
            <person name="Halligan D.L."/>
            <person name="Halpern A.L."/>
            <person name="Halter G.M."/>
            <person name="Han M.V."/>
            <person name="Heger A."/>
            <person name="Hillier L."/>
            <person name="Hinrichs A.S."/>
            <person name="Holmes I."/>
            <person name="Hoskins R.A."/>
            <person name="Hubisz M.J."/>
            <person name="Hultmark D."/>
            <person name="Huntley M.A."/>
            <person name="Jaffe D.B."/>
            <person name="Jagadeeshan S."/>
            <person name="Jeck W.R."/>
            <person name="Johnson J."/>
            <person name="Jones C.D."/>
            <person name="Jordan W.C."/>
            <person name="Karpen G.H."/>
            <person name="Kataoka E."/>
            <person name="Keightley P.D."/>
            <person name="Kheradpour P."/>
            <person name="Kirkness E.F."/>
            <person name="Koerich L.B."/>
            <person name="Kristiansen K."/>
            <person name="Kudrna D."/>
            <person name="Kulathinal R.J."/>
            <person name="Kumar S."/>
            <person name="Kwok R."/>
            <person name="Lander E."/>
            <person name="Langley C.H."/>
            <person name="Lapoint R."/>
            <person name="Lazzaro B.P."/>
            <person name="Lee S.J."/>
            <person name="Levesque L."/>
            <person name="Li R."/>
            <person name="Lin C.F."/>
            <person name="Lin M.F."/>
            <person name="Lindblad-Toh K."/>
            <person name="Llopart A."/>
            <person name="Long M."/>
            <person name="Low L."/>
            <person name="Lozovsky E."/>
            <person name="Lu J."/>
            <person name="Luo M."/>
            <person name="Machado C.A."/>
            <person name="Makalowski W."/>
            <person name="Marzo M."/>
            <person name="Matsuda M."/>
            <person name="Matzkin L."/>
            <person name="McAllister B."/>
            <person name="McBride C.S."/>
            <person name="McKernan B."/>
            <person name="McKernan K."/>
            <person name="Mendez-Lago M."/>
            <person name="Minx P."/>
            <person name="Mollenhauer M.U."/>
            <person name="Montooth K."/>
            <person name="Mount S.M."/>
            <person name="Mu X."/>
            <person name="Myers E."/>
            <person name="Negre B."/>
            <person name="Newfeld S."/>
            <person name="Nielsen R."/>
            <person name="Noor M.A."/>
            <person name="O'Grady P."/>
            <person name="Pachter L."/>
            <person name="Papaceit M."/>
            <person name="Parisi M.J."/>
            <person name="Parisi M."/>
            <person name="Parts L."/>
            <person name="Pedersen J.S."/>
            <person name="Pesole G."/>
            <person name="Phillippy A.M."/>
            <person name="Ponting C.P."/>
            <person name="Pop M."/>
            <person name="Porcelli D."/>
            <person name="Powell J.R."/>
            <person name="Prohaska S."/>
            <person name="Pruitt K."/>
            <person name="Puig M."/>
            <person name="Quesneville H."/>
            <person name="Ram K.R."/>
            <person name="Rand D."/>
            <person name="Rasmussen M.D."/>
            <person name="Reed L.K."/>
            <person name="Reenan R."/>
            <person name="Reily A."/>
            <person name="Remington K.A."/>
            <person name="Rieger T.T."/>
            <person name="Ritchie M.G."/>
            <person name="Robin C."/>
            <person name="Rogers Y.H."/>
            <person name="Rohde C."/>
            <person name="Rozas J."/>
            <person name="Rubenfield M.J."/>
            <person name="Ruiz A."/>
            <person name="Russo S."/>
            <person name="Salzberg S.L."/>
            <person name="Sanchez-Gracia A."/>
            <person name="Saranga D.J."/>
            <person name="Sato H."/>
            <person name="Schaeffer S.W."/>
            <person name="Schatz M.C."/>
            <person name="Schlenke T."/>
            <person name="Schwartz R."/>
            <person name="Segarra C."/>
            <person name="Singh R.S."/>
            <person name="Sirot L."/>
            <person name="Sirota M."/>
            <person name="Sisneros N.B."/>
            <person name="Smith C.D."/>
            <person name="Smith T.F."/>
            <person name="Spieth J."/>
            <person name="Stage D.E."/>
            <person name="Stark A."/>
            <person name="Stephan W."/>
            <person name="Strausberg R.L."/>
            <person name="Strempel S."/>
            <person name="Sturgill D."/>
            <person name="Sutton G."/>
            <person name="Sutton G.G."/>
            <person name="Tao W."/>
            <person name="Teichmann S."/>
            <person name="Tobari Y.N."/>
            <person name="Tomimura Y."/>
            <person name="Tsolas J.M."/>
            <person name="Valente V.L."/>
            <person name="Venter E."/>
            <person name="Venter J.C."/>
            <person name="Vicario S."/>
            <person name="Vieira F.G."/>
            <person name="Vilella A.J."/>
            <person name="Villasante A."/>
            <person name="Walenz B."/>
            <person name="Wang J."/>
            <person name="Wasserman M."/>
            <person name="Watts T."/>
            <person name="Wilson D."/>
            <person name="Wilson R.K."/>
            <person name="Wing R.A."/>
            <person name="Wolfner M.F."/>
            <person name="Wong A."/>
            <person name="Wong G.K."/>
            <person name="Wu C.I."/>
            <person name="Wu G."/>
            <person name="Yamamoto D."/>
            <person name="Yang H.P."/>
            <person name="Yang S.P."/>
            <person name="Yorke J.A."/>
            <person name="Yoshida K."/>
            <person name="Zdobnov E."/>
            <person name="Zhang P."/>
            <person name="Zhang Y."/>
            <person name="Zimin A.V."/>
            <person name="Baldwin J."/>
            <person name="Abdouelleil A."/>
            <person name="Abdulkadir J."/>
            <person name="Abebe A."/>
            <person name="Abera B."/>
            <person name="Abreu J."/>
            <person name="Acer S.C."/>
            <person name="Aftuck L."/>
            <person name="Alexander A."/>
            <person name="An P."/>
            <person name="Anderson E."/>
            <person name="Anderson S."/>
            <person name="Arachi H."/>
            <person name="Azer M."/>
            <person name="Bachantsang P."/>
            <person name="Barry A."/>
            <person name="Bayul T."/>
            <person name="Berlin A."/>
            <person name="Bessette D."/>
            <person name="Bloom T."/>
            <person name="Blye J."/>
            <person name="Boguslavskiy L."/>
            <person name="Bonnet C."/>
            <person name="Boukhgalter B."/>
            <person name="Bourzgui I."/>
            <person name="Brown A."/>
            <person name="Cahill P."/>
            <person name="Channer S."/>
            <person name="Cheshatsang Y."/>
            <person name="Chuda L."/>
            <person name="Citroen M."/>
            <person name="Collymore A."/>
            <person name="Cooke P."/>
            <person name="Costello M."/>
            <person name="D'Aco K."/>
            <person name="Daza R."/>
            <person name="De Haan G."/>
            <person name="DeGray S."/>
            <person name="DeMaso C."/>
            <person name="Dhargay N."/>
            <person name="Dooley K."/>
            <person name="Dooley E."/>
            <person name="Doricent M."/>
            <person name="Dorje P."/>
            <person name="Dorjee K."/>
            <person name="Dupes A."/>
            <person name="Elong R."/>
            <person name="Falk J."/>
            <person name="Farina A."/>
            <person name="Faro S."/>
            <person name="Ferguson D."/>
            <person name="Fisher S."/>
            <person name="Foley C.D."/>
            <person name="Franke A."/>
            <person name="Friedrich D."/>
            <person name="Gadbois L."/>
            <person name="Gearin G."/>
            <person name="Gearin C.R."/>
            <person name="Giannoukos G."/>
            <person name="Goode T."/>
            <person name="Graham J."/>
            <person name="Grandbois E."/>
            <person name="Grewal S."/>
            <person name="Gyaltsen K."/>
            <person name="Hafez N."/>
            <person name="Hagos B."/>
            <person name="Hall J."/>
            <person name="Henson C."/>
            <person name="Hollinger A."/>
            <person name="Honan T."/>
            <person name="Huard M.D."/>
            <person name="Hughes L."/>
            <person name="Hurhula B."/>
            <person name="Husby M.E."/>
            <person name="Kamat A."/>
            <person name="Kanga B."/>
            <person name="Kashin S."/>
            <person name="Khazanovich D."/>
            <person name="Kisner P."/>
            <person name="Lance K."/>
            <person name="Lara M."/>
            <person name="Lee W."/>
            <person name="Lennon N."/>
            <person name="Letendre F."/>
            <person name="LeVine R."/>
            <person name="Lipovsky A."/>
            <person name="Liu X."/>
            <person name="Liu J."/>
            <person name="Liu S."/>
            <person name="Lokyitsang T."/>
            <person name="Lokyitsang Y."/>
            <person name="Lubonja R."/>
            <person name="Lui A."/>
            <person name="MacDonald P."/>
            <person name="Magnisalis V."/>
            <person name="Maru K."/>
            <person name="Matthews C."/>
            <person name="McCusker W."/>
            <person name="McDonough S."/>
            <person name="Mehta T."/>
            <person name="Meldrim J."/>
            <person name="Meneus L."/>
            <person name="Mihai O."/>
            <person name="Mihalev A."/>
            <person name="Mihova T."/>
            <person name="Mittelman R."/>
            <person name="Mlenga V."/>
            <person name="Montmayeur A."/>
            <person name="Mulrain L."/>
            <person name="Navidi A."/>
            <person name="Naylor J."/>
            <person name="Negash T."/>
            <person name="Nguyen T."/>
            <person name="Nguyen N."/>
            <person name="Nicol R."/>
            <person name="Norbu C."/>
            <person name="Norbu N."/>
            <person name="Novod N."/>
            <person name="O'Neill B."/>
            <person name="Osman S."/>
            <person name="Markiewicz E."/>
            <person name="Oyono O.L."/>
            <person name="Patti C."/>
            <person name="Phunkhang P."/>
            <person name="Pierre F."/>
            <person name="Priest M."/>
            <person name="Raghuraman S."/>
            <person name="Rege F."/>
            <person name="Reyes R."/>
            <person name="Rise C."/>
            <person name="Rogov P."/>
            <person name="Ross K."/>
            <person name="Ryan E."/>
            <person name="Settipalli S."/>
            <person name="Shea T."/>
            <person name="Sherpa N."/>
            <person name="Shi L."/>
            <person name="Shih D."/>
            <person name="Sparrow T."/>
            <person name="Spaulding J."/>
            <person name="Stalker J."/>
            <person name="Stange-Thomann N."/>
            <person name="Stavropoulos S."/>
            <person name="Stone C."/>
            <person name="Strader C."/>
            <person name="Tesfaye S."/>
            <person name="Thomson T."/>
            <person name="Thoulutsang Y."/>
            <person name="Thoulutsang D."/>
            <person name="Topham K."/>
            <person name="Topping I."/>
            <person name="Tsamla T."/>
            <person name="Vassiliev H."/>
            <person name="Vo A."/>
            <person name="Wangchuk T."/>
            <person name="Wangdi T."/>
            <person name="Weiand M."/>
            <person name="Wilkinson J."/>
            <person name="Wilson A."/>
            <person name="Yadav S."/>
            <person name="Young G."/>
            <person name="Yu Q."/>
            <person name="Zembek L."/>
            <person name="Zhong D."/>
            <person name="Zimmer A."/>
            <person name="Zwirko Z."/>
            <person name="Jaffe D.B."/>
            <person name="Alvarez P."/>
            <person name="Brockman W."/>
            <person name="Butler J."/>
            <person name="Chin C."/>
            <person name="Gnerre S."/>
            <person name="Grabherr M."/>
            <person name="Kleber M."/>
            <person name="Mauceli E."/>
            <person name="MacCallum I."/>
        </authorList>
    </citation>
    <scope>NUCLEOTIDE SEQUENCE [LARGE SCALE GENOMIC DNA]</scope>
    <source>
        <strain evidence="10">Tai18E2 / Tucson 14021-0261.01</strain>
    </source>
</reference>
<dbReference type="eggNOG" id="KOG0897">
    <property type="taxonomic scope" value="Eukaryota"/>
</dbReference>